<keyword evidence="1" id="KW-0227">DNA damage</keyword>
<sequence>MSPNPPHPLYWLALLLAPPACSDPAARQTLAWWSLQFTPRVALLEDEQEESPAVLLELGASLRLFGGLRALHRRVLREGPAYGVQGLAWAPTSLGALALARAGIVDGLTQDLTPLLDSLPLHSLSAVAAHAPMLARLGCQRLGQLRALPRGPTARRFGPALLQALDQAYGQAPEAHAWVVAPEQFRARLELPYRIENAPALSHYVEQLLRQLCAWLAARHAGIKRLTLAWQHDAMRAREAGSGGQLSLGTADTTRDFGHLARLMREHLAQLTLQAPVGELSLCADEVLALQEHSASLLPPNGAGSPEQPREPLNQLLERMAVRLGPERVRRARLREDHRPECMQDWLAWGQVLPPASMRPALQPQPSWLLEPPLALKTRRDQPVHQGQVLQLLAGPQRIEGGWWGGKAVDPQVQRDYFLARSSSSSASNGLSGLLWIYQERLSTAEQRWFLHGVFA</sequence>
<evidence type="ECO:0000256" key="1">
    <source>
        <dbReference type="ARBA" id="ARBA00022763"/>
    </source>
</evidence>
<dbReference type="EMBL" id="CP116346">
    <property type="protein sequence ID" value="WIT12315.1"/>
    <property type="molecule type" value="Genomic_DNA"/>
</dbReference>
<keyword evidence="3" id="KW-1185">Reference proteome</keyword>
<dbReference type="KEGG" id="pais:PFX98_01545"/>
<dbReference type="Proteomes" id="UP001177769">
    <property type="component" value="Chromosome"/>
</dbReference>
<gene>
    <name evidence="2" type="ORF">PFX98_01545</name>
</gene>
<proteinExistence type="predicted"/>
<dbReference type="PANTHER" id="PTHR35369">
    <property type="entry name" value="BLR3025 PROTEIN-RELATED"/>
    <property type="match status" value="1"/>
</dbReference>
<evidence type="ECO:0000313" key="2">
    <source>
        <dbReference type="EMBL" id="WIT12315.1"/>
    </source>
</evidence>
<reference evidence="2" key="1">
    <citation type="submission" date="2023-01" db="EMBL/GenBank/DDBJ databases">
        <title>Whole genome sequence of Paucibacter sp. S2-9 isolated from pond sediment.</title>
        <authorList>
            <person name="Jung J.Y."/>
        </authorList>
    </citation>
    <scope>NUCLEOTIDE SEQUENCE</scope>
    <source>
        <strain evidence="2">S2-9</strain>
    </source>
</reference>
<dbReference type="CDD" id="cd03468">
    <property type="entry name" value="PolY_like"/>
    <property type="match status" value="1"/>
</dbReference>
<dbReference type="SUPFAM" id="SSF56672">
    <property type="entry name" value="DNA/RNA polymerases"/>
    <property type="match status" value="1"/>
</dbReference>
<dbReference type="InterPro" id="IPR043502">
    <property type="entry name" value="DNA/RNA_pol_sf"/>
</dbReference>
<dbReference type="AlphaFoldDB" id="A0AA95NBX4"/>
<dbReference type="GO" id="GO:0006281">
    <property type="term" value="P:DNA repair"/>
    <property type="evidence" value="ECO:0007669"/>
    <property type="project" value="TreeGrafter"/>
</dbReference>
<dbReference type="PANTHER" id="PTHR35369:SF2">
    <property type="entry name" value="BLR3025 PROTEIN"/>
    <property type="match status" value="1"/>
</dbReference>
<evidence type="ECO:0000313" key="3">
    <source>
        <dbReference type="Proteomes" id="UP001177769"/>
    </source>
</evidence>
<dbReference type="RefSeq" id="WP_285233413.1">
    <property type="nucleotide sequence ID" value="NZ_CP116346.1"/>
</dbReference>
<dbReference type="InterPro" id="IPR050356">
    <property type="entry name" value="SulA_CellDiv_inhibitor"/>
</dbReference>
<organism evidence="2 3">
    <name type="scientific">Paucibacter sediminis</name>
    <dbReference type="NCBI Taxonomy" id="3019553"/>
    <lineage>
        <taxon>Bacteria</taxon>
        <taxon>Pseudomonadati</taxon>
        <taxon>Pseudomonadota</taxon>
        <taxon>Betaproteobacteria</taxon>
        <taxon>Burkholderiales</taxon>
        <taxon>Sphaerotilaceae</taxon>
        <taxon>Roseateles</taxon>
    </lineage>
</organism>
<name>A0AA95NBX4_9BURK</name>
<accession>A0AA95NBX4</accession>
<protein>
    <submittedName>
        <fullName evidence="2">DNA polymerase Y family protein</fullName>
    </submittedName>
</protein>